<dbReference type="EMBL" id="CP034188">
    <property type="protein sequence ID" value="AZI45297.1"/>
    <property type="molecule type" value="Genomic_DNA"/>
</dbReference>
<dbReference type="RefSeq" id="WP_124875765.1">
    <property type="nucleotide sequence ID" value="NZ_CP034188.1"/>
</dbReference>
<protein>
    <submittedName>
        <fullName evidence="1">Uncharacterized protein</fullName>
    </submittedName>
</protein>
<organism evidence="1 2">
    <name type="scientific">Deinococcus psychrotolerans</name>
    <dbReference type="NCBI Taxonomy" id="2489213"/>
    <lineage>
        <taxon>Bacteria</taxon>
        <taxon>Thermotogati</taxon>
        <taxon>Deinococcota</taxon>
        <taxon>Deinococci</taxon>
        <taxon>Deinococcales</taxon>
        <taxon>Deinococcaceae</taxon>
        <taxon>Deinococcus</taxon>
    </lineage>
</organism>
<accession>A0A3G8YM10</accession>
<dbReference type="KEGG" id="dph:EHF33_20525"/>
<geneLocation type="plasmid" evidence="1 2">
    <name>unnamed4</name>
</geneLocation>
<keyword evidence="1" id="KW-0614">Plasmid</keyword>
<sequence length="88" mass="9192">MIHVPLTAQLTPLSGLSRTMTYGLSVGTWSCTLIVTSTGHTNMLGARGRAGWSSLEAAVIELTTERAAKAGPANLRLPVLAQMGGWAL</sequence>
<proteinExistence type="predicted"/>
<evidence type="ECO:0000313" key="1">
    <source>
        <dbReference type="EMBL" id="AZI45297.1"/>
    </source>
</evidence>
<dbReference type="Proteomes" id="UP000276417">
    <property type="component" value="Plasmid unnamed4"/>
</dbReference>
<evidence type="ECO:0000313" key="2">
    <source>
        <dbReference type="Proteomes" id="UP000276417"/>
    </source>
</evidence>
<gene>
    <name evidence="1" type="ORF">EHF33_20525</name>
</gene>
<name>A0A3G8YM10_9DEIO</name>
<keyword evidence="2" id="KW-1185">Reference proteome</keyword>
<dbReference type="AlphaFoldDB" id="A0A3G8YM10"/>
<reference evidence="1 2" key="1">
    <citation type="submission" date="2018-11" db="EMBL/GenBank/DDBJ databases">
        <title>Deinococcus shelandsis sp. nov., isolated from South Shetland Islands soil of Antarctica.</title>
        <authorList>
            <person name="Tian J."/>
        </authorList>
    </citation>
    <scope>NUCLEOTIDE SEQUENCE [LARGE SCALE GENOMIC DNA]</scope>
    <source>
        <strain evidence="1 2">S14-83T</strain>
        <plasmid evidence="1 2">unnamed4</plasmid>
    </source>
</reference>